<dbReference type="SUPFAM" id="SSF56112">
    <property type="entry name" value="Protein kinase-like (PK-like)"/>
    <property type="match status" value="1"/>
</dbReference>
<evidence type="ECO:0000313" key="2">
    <source>
        <dbReference type="EMBL" id="QKX63985.1"/>
    </source>
</evidence>
<protein>
    <recommendedName>
        <fullName evidence="4">Protein kinase domain-containing protein</fullName>
    </recommendedName>
</protein>
<organism evidence="2 3">
    <name type="scientific">Talaromyces rugulosus</name>
    <name type="common">Penicillium rugulosum</name>
    <dbReference type="NCBI Taxonomy" id="121627"/>
    <lineage>
        <taxon>Eukaryota</taxon>
        <taxon>Fungi</taxon>
        <taxon>Dikarya</taxon>
        <taxon>Ascomycota</taxon>
        <taxon>Pezizomycotina</taxon>
        <taxon>Eurotiomycetes</taxon>
        <taxon>Eurotiomycetidae</taxon>
        <taxon>Eurotiales</taxon>
        <taxon>Trichocomaceae</taxon>
        <taxon>Talaromyces</taxon>
        <taxon>Talaromyces sect. Islandici</taxon>
    </lineage>
</organism>
<dbReference type="OrthoDB" id="2156052at2759"/>
<feature type="region of interest" description="Disordered" evidence="1">
    <location>
        <begin position="310"/>
        <end position="329"/>
    </location>
</feature>
<evidence type="ECO:0008006" key="4">
    <source>
        <dbReference type="Google" id="ProtNLM"/>
    </source>
</evidence>
<gene>
    <name evidence="2" type="ORF">TRUGW13939_11158</name>
</gene>
<sequence length="336" mass="37920">MMPDSTDYEAWFMQAEEVRKQAEDDTSQAVEHMREKNFETRDHACKSDAQAHLRIWEKTSGHIVPGSEDHPNSVLGEGPSGSNHDSSQSNPQTFRADQYRPHIYGFCTQSCLLGLQQGGILDIHCPNVKFHQHEDQGNQHPISAQDLVQILEQQLGEDLDQGVTPMGGCGSYAAPFKVTCIAYGYTVFAKGTTSRRWKRVSREAVIYRILQRLQGSAVPVFLGKINLAMTYFLHGAGAIRHMLLMGWGGENIENVQCDRTVQGAVSQAKEEILSLGVLHQDLRSAHILWNTELQKALIIDFRRCKLDPLPRHMRPQPPKRQPHELELPLTKRLRNA</sequence>
<feature type="region of interest" description="Disordered" evidence="1">
    <location>
        <begin position="62"/>
        <end position="93"/>
    </location>
</feature>
<dbReference type="AlphaFoldDB" id="A0A7H8REN5"/>
<dbReference type="KEGG" id="trg:TRUGW13939_11158"/>
<keyword evidence="3" id="KW-1185">Reference proteome</keyword>
<feature type="compositionally biased region" description="Polar residues" evidence="1">
    <location>
        <begin position="80"/>
        <end position="93"/>
    </location>
</feature>
<dbReference type="InterPro" id="IPR011009">
    <property type="entry name" value="Kinase-like_dom_sf"/>
</dbReference>
<dbReference type="EMBL" id="CP055903">
    <property type="protein sequence ID" value="QKX63985.1"/>
    <property type="molecule type" value="Genomic_DNA"/>
</dbReference>
<accession>A0A7H8REN5</accession>
<dbReference type="RefSeq" id="XP_035350159.1">
    <property type="nucleotide sequence ID" value="XM_035494266.1"/>
</dbReference>
<name>A0A7H8REN5_TALRU</name>
<reference evidence="3" key="1">
    <citation type="submission" date="2020-06" db="EMBL/GenBank/DDBJ databases">
        <title>A chromosome-scale genome assembly of Talaromyces rugulosus W13939.</title>
        <authorList>
            <person name="Wang B."/>
            <person name="Guo L."/>
            <person name="Ye K."/>
            <person name="Wang L."/>
        </authorList>
    </citation>
    <scope>NUCLEOTIDE SEQUENCE [LARGE SCALE GENOMIC DNA]</scope>
    <source>
        <strain evidence="3">W13939</strain>
    </source>
</reference>
<proteinExistence type="predicted"/>
<evidence type="ECO:0000313" key="3">
    <source>
        <dbReference type="Proteomes" id="UP000509510"/>
    </source>
</evidence>
<evidence type="ECO:0000256" key="1">
    <source>
        <dbReference type="SAM" id="MobiDB-lite"/>
    </source>
</evidence>
<dbReference type="Proteomes" id="UP000509510">
    <property type="component" value="Chromosome VI"/>
</dbReference>
<dbReference type="GeneID" id="55998636"/>